<feature type="transmembrane region" description="Helical" evidence="6">
    <location>
        <begin position="241"/>
        <end position="267"/>
    </location>
</feature>
<dbReference type="GO" id="GO:0055085">
    <property type="term" value="P:transmembrane transport"/>
    <property type="evidence" value="ECO:0007669"/>
    <property type="project" value="UniProtKB-UniRule"/>
</dbReference>
<sequence>MNTLSIALRNVVKSMRSFIIYFISLSIGISMFYAFNALQDQPLFLHFTRQFAHSFDSLFDSLNRLNYFIAFVFAILIIYANAYLFKQRRQEFGLYMLLGMGKKKVLNILLIETFLIGILSLGFGLILGLGCSQLINILIGKFYVESAKWMVAQFSVSAMVKTLQTFVFLYVLAFILGMFSLRKTKLIDLFQAKSKNEKNWWQNPWIGGMLDFVGIGCLYFGFWRLIQIGRSLDDFNRLDDFSIACLAIIVGTYSLYLGIASIIPILLPQFKNYYYRGIHSFGMRQFTQQISSSIFSIATICLLQFMGLVILLGSYNIKTSIEYNSTRYLAYDQQIQILPYETIGQKIPQFDNEKVQQISEELDNYFAPFTKQEKHFELYALDDISDYSQKAQHFGLPLQYISRPVFIKNSQYNQITGVFDLPKIKLSPQEYTFLSMDKNYALYSETEAILAKKLPDIHLFARTFHANPPRVIDGMLLQAEGLFSFYSYIVLNDKVFDEIAFRPYMQVCNFTYNQKGENQAKLLDKNYKMLVKKYKKAFNLINVSKNQVISRADAEAIGIMVIGLNLSIFLFIAAISVLALKSLLDFESYQQNFRLLRRLGANEAMIRRSLFHQLALYFYLPLIGAILETGIALLFLNDFLKSMYFTLQLNSVISISAFVIGLHFIYLLLAYSVNQVALRD</sequence>
<evidence type="ECO:0000256" key="5">
    <source>
        <dbReference type="ARBA" id="ARBA00023136"/>
    </source>
</evidence>
<comment type="subcellular location">
    <subcellularLocation>
        <location evidence="1 6">Cell membrane</location>
        <topology evidence="1 6">Multi-pass membrane protein</topology>
    </subcellularLocation>
</comment>
<dbReference type="EMBL" id="NFLC01000018">
    <property type="protein sequence ID" value="OUQ09705.1"/>
    <property type="molecule type" value="Genomic_DNA"/>
</dbReference>
<keyword evidence="4 6" id="KW-1133">Transmembrane helix</keyword>
<evidence type="ECO:0000256" key="6">
    <source>
        <dbReference type="PIRNR" id="PIRNR018968"/>
    </source>
</evidence>
<dbReference type="InterPro" id="IPR003838">
    <property type="entry name" value="ABC3_permease_C"/>
</dbReference>
<accession>A0A1Y4QWK8</accession>
<evidence type="ECO:0000259" key="7">
    <source>
        <dbReference type="Pfam" id="PF02687"/>
    </source>
</evidence>
<feature type="transmembrane region" description="Helical" evidence="6">
    <location>
        <begin position="614"/>
        <end position="636"/>
    </location>
</feature>
<proteinExistence type="inferred from homology"/>
<feature type="transmembrane region" description="Helical" evidence="6">
    <location>
        <begin position="159"/>
        <end position="179"/>
    </location>
</feature>
<feature type="transmembrane region" description="Helical" evidence="6">
    <location>
        <begin position="65"/>
        <end position="85"/>
    </location>
</feature>
<feature type="transmembrane region" description="Helical" evidence="6">
    <location>
        <begin position="556"/>
        <end position="580"/>
    </location>
</feature>
<dbReference type="Proteomes" id="UP000196074">
    <property type="component" value="Unassembled WGS sequence"/>
</dbReference>
<comment type="caution">
    <text evidence="8">The sequence shown here is derived from an EMBL/GenBank/DDBJ whole genome shotgun (WGS) entry which is preliminary data.</text>
</comment>
<protein>
    <submittedName>
        <fullName evidence="8">ABC transporter permease</fullName>
    </submittedName>
</protein>
<feature type="transmembrane region" description="Helical" evidence="6">
    <location>
        <begin position="106"/>
        <end position="139"/>
    </location>
</feature>
<dbReference type="InterPro" id="IPR052536">
    <property type="entry name" value="ABC-4_Integral_Memb_Prot"/>
</dbReference>
<dbReference type="Pfam" id="PF02687">
    <property type="entry name" value="FtsX"/>
    <property type="match status" value="1"/>
</dbReference>
<comment type="similarity">
    <text evidence="6">Belongs to the ABC-4 integral membrane protein family.</text>
</comment>
<evidence type="ECO:0000256" key="1">
    <source>
        <dbReference type="ARBA" id="ARBA00004651"/>
    </source>
</evidence>
<evidence type="ECO:0000313" key="9">
    <source>
        <dbReference type="Proteomes" id="UP000196074"/>
    </source>
</evidence>
<feature type="transmembrane region" description="Helical" evidence="6">
    <location>
        <begin position="200"/>
        <end position="221"/>
    </location>
</feature>
<keyword evidence="6" id="KW-0813">Transport</keyword>
<evidence type="ECO:0000256" key="3">
    <source>
        <dbReference type="ARBA" id="ARBA00022692"/>
    </source>
</evidence>
<dbReference type="RefSeq" id="WP_087215602.1">
    <property type="nucleotide sequence ID" value="NZ_JBECZD010000011.1"/>
</dbReference>
<keyword evidence="3 6" id="KW-0812">Transmembrane</keyword>
<evidence type="ECO:0000256" key="4">
    <source>
        <dbReference type="ARBA" id="ARBA00022989"/>
    </source>
</evidence>
<dbReference type="PIRSF" id="PIRSF018968">
    <property type="entry name" value="ABC_permease_BceB"/>
    <property type="match status" value="1"/>
</dbReference>
<feature type="domain" description="ABC3 transporter permease C-terminal" evidence="7">
    <location>
        <begin position="67"/>
        <end position="179"/>
    </location>
</feature>
<evidence type="ECO:0000256" key="2">
    <source>
        <dbReference type="ARBA" id="ARBA00022475"/>
    </source>
</evidence>
<feature type="transmembrane region" description="Helical" evidence="6">
    <location>
        <begin position="293"/>
        <end position="315"/>
    </location>
</feature>
<gene>
    <name evidence="8" type="ORF">B5E88_09175</name>
</gene>
<keyword evidence="5 6" id="KW-0472">Membrane</keyword>
<evidence type="ECO:0000313" key="8">
    <source>
        <dbReference type="EMBL" id="OUQ09705.1"/>
    </source>
</evidence>
<dbReference type="PANTHER" id="PTHR46795">
    <property type="entry name" value="ABC TRANSPORTER PERMEASE-RELATED-RELATED"/>
    <property type="match status" value="1"/>
</dbReference>
<organism evidence="8 9">
    <name type="scientific">Enterococcus cecorum</name>
    <dbReference type="NCBI Taxonomy" id="44008"/>
    <lineage>
        <taxon>Bacteria</taxon>
        <taxon>Bacillati</taxon>
        <taxon>Bacillota</taxon>
        <taxon>Bacilli</taxon>
        <taxon>Lactobacillales</taxon>
        <taxon>Enterococcaceae</taxon>
        <taxon>Enterococcus</taxon>
    </lineage>
</organism>
<reference evidence="9" key="1">
    <citation type="submission" date="2017-04" db="EMBL/GenBank/DDBJ databases">
        <title>Function of individual gut microbiota members based on whole genome sequencing of pure cultures obtained from chicken caecum.</title>
        <authorList>
            <person name="Medvecky M."/>
            <person name="Cejkova D."/>
            <person name="Polansky O."/>
            <person name="Karasova D."/>
            <person name="Kubasova T."/>
            <person name="Cizek A."/>
            <person name="Rychlik I."/>
        </authorList>
    </citation>
    <scope>NUCLEOTIDE SEQUENCE [LARGE SCALE GENOMIC DNA]</scope>
    <source>
        <strain evidence="9">An144</strain>
    </source>
</reference>
<dbReference type="GO" id="GO:0005886">
    <property type="term" value="C:plasma membrane"/>
    <property type="evidence" value="ECO:0007669"/>
    <property type="project" value="UniProtKB-SubCell"/>
</dbReference>
<dbReference type="AlphaFoldDB" id="A0A1Y4QWK8"/>
<dbReference type="PANTHER" id="PTHR46795:SF3">
    <property type="entry name" value="ABC TRANSPORTER PERMEASE"/>
    <property type="match status" value="1"/>
</dbReference>
<feature type="transmembrane region" description="Helical" evidence="6">
    <location>
        <begin position="648"/>
        <end position="669"/>
    </location>
</feature>
<name>A0A1Y4QWK8_9ENTE</name>
<keyword evidence="2 6" id="KW-1003">Cell membrane</keyword>
<dbReference type="InterPro" id="IPR027022">
    <property type="entry name" value="ABC_permease_BceB-typ"/>
</dbReference>
<feature type="transmembrane region" description="Helical" evidence="6">
    <location>
        <begin position="18"/>
        <end position="35"/>
    </location>
</feature>